<evidence type="ECO:0000313" key="5">
    <source>
        <dbReference type="Proteomes" id="UP000267535"/>
    </source>
</evidence>
<dbReference type="SUPFAM" id="SSF54506">
    <property type="entry name" value="Diaminopimelate epimerase-like"/>
    <property type="match status" value="1"/>
</dbReference>
<protein>
    <submittedName>
        <fullName evidence="4">PhzF family phenazine biosynthesis protein</fullName>
    </submittedName>
</protein>
<feature type="active site" evidence="3">
    <location>
        <position position="46"/>
    </location>
</feature>
<keyword evidence="2" id="KW-0413">Isomerase</keyword>
<dbReference type="Pfam" id="PF02567">
    <property type="entry name" value="PhzC-PhzF"/>
    <property type="match status" value="1"/>
</dbReference>
<proteinExistence type="inferred from homology"/>
<accession>A0A3P1SSW2</accession>
<dbReference type="InterPro" id="IPR003719">
    <property type="entry name" value="Phenazine_PhzF-like"/>
</dbReference>
<dbReference type="GO" id="GO:0005737">
    <property type="term" value="C:cytoplasm"/>
    <property type="evidence" value="ECO:0007669"/>
    <property type="project" value="TreeGrafter"/>
</dbReference>
<dbReference type="RefSeq" id="WP_124925444.1">
    <property type="nucleotide sequence ID" value="NZ_BMOH01000005.1"/>
</dbReference>
<keyword evidence="5" id="KW-1185">Reference proteome</keyword>
<evidence type="ECO:0000256" key="1">
    <source>
        <dbReference type="ARBA" id="ARBA00008270"/>
    </source>
</evidence>
<gene>
    <name evidence="4" type="ORF">EHS89_07100</name>
</gene>
<comment type="caution">
    <text evidence="4">The sequence shown here is derived from an EMBL/GenBank/DDBJ whole genome shotgun (WGS) entry which is preliminary data.</text>
</comment>
<dbReference type="Gene3D" id="3.10.310.10">
    <property type="entry name" value="Diaminopimelate Epimerase, Chain A, domain 1"/>
    <property type="match status" value="2"/>
</dbReference>
<dbReference type="GO" id="GO:0016853">
    <property type="term" value="F:isomerase activity"/>
    <property type="evidence" value="ECO:0007669"/>
    <property type="project" value="UniProtKB-KW"/>
</dbReference>
<dbReference type="OrthoDB" id="9788221at2"/>
<comment type="similarity">
    <text evidence="1">Belongs to the PhzF family.</text>
</comment>
<dbReference type="PANTHER" id="PTHR13774:SF17">
    <property type="entry name" value="PHENAZINE BIOSYNTHESIS-LIKE DOMAIN-CONTAINING PROTEIN"/>
    <property type="match status" value="1"/>
</dbReference>
<dbReference type="PANTHER" id="PTHR13774">
    <property type="entry name" value="PHENAZINE BIOSYNTHESIS PROTEIN"/>
    <property type="match status" value="1"/>
</dbReference>
<organism evidence="4 5">
    <name type="scientific">Amphritea balenae</name>
    <dbReference type="NCBI Taxonomy" id="452629"/>
    <lineage>
        <taxon>Bacteria</taxon>
        <taxon>Pseudomonadati</taxon>
        <taxon>Pseudomonadota</taxon>
        <taxon>Gammaproteobacteria</taxon>
        <taxon>Oceanospirillales</taxon>
        <taxon>Oceanospirillaceae</taxon>
        <taxon>Amphritea</taxon>
    </lineage>
</organism>
<dbReference type="Proteomes" id="UP000267535">
    <property type="component" value="Unassembled WGS sequence"/>
</dbReference>
<evidence type="ECO:0000313" key="4">
    <source>
        <dbReference type="EMBL" id="RRC99974.1"/>
    </source>
</evidence>
<sequence>MKLKMNVIDAFTDRNFKGNSAAVIMTETWLADDLMQSIAIENNLSETAFVKQTTPQSFDIRWFSPMTEIDFCGHATLASAFVIFSDNPDLETITFYAEAVGELRVNRVDNGYFEMSFPNRKPELVSDIPAKLLQGLSIEPVEVLQSEQAYFAVYANEADVLEVTQNPELIKKLAPYDVVITAKTATAKVVSEVPEKTDFISRYFWPASGGDEDPVTGSIHAGLAPYWAEQLDKPELTAYQASARGGVLLCRVAADRVYISGQAVQYLEGYITV</sequence>
<name>A0A3P1SSW2_9GAMM</name>
<dbReference type="AlphaFoldDB" id="A0A3P1SSW2"/>
<evidence type="ECO:0000256" key="2">
    <source>
        <dbReference type="ARBA" id="ARBA00023235"/>
    </source>
</evidence>
<dbReference type="EMBL" id="RQXV01000003">
    <property type="protein sequence ID" value="RRC99974.1"/>
    <property type="molecule type" value="Genomic_DNA"/>
</dbReference>
<dbReference type="PIRSF" id="PIRSF016184">
    <property type="entry name" value="PhzC_PhzF"/>
    <property type="match status" value="1"/>
</dbReference>
<reference evidence="4 5" key="1">
    <citation type="submission" date="2018-11" db="EMBL/GenBank/DDBJ databases">
        <title>The draft genome sequence of Amphritea balenae JAMM 1525T.</title>
        <authorList>
            <person name="Fang Z."/>
            <person name="Zhang Y."/>
            <person name="Han X."/>
        </authorList>
    </citation>
    <scope>NUCLEOTIDE SEQUENCE [LARGE SCALE GENOMIC DNA]</scope>
    <source>
        <strain evidence="4 5">JAMM 1525</strain>
    </source>
</reference>
<dbReference type="NCBIfam" id="TIGR00654">
    <property type="entry name" value="PhzF_family"/>
    <property type="match status" value="1"/>
</dbReference>
<evidence type="ECO:0000256" key="3">
    <source>
        <dbReference type="PIRSR" id="PIRSR016184-1"/>
    </source>
</evidence>